<keyword evidence="2" id="KW-1185">Reference proteome</keyword>
<proteinExistence type="predicted"/>
<comment type="caution">
    <text evidence="1">The sequence shown here is derived from an EMBL/GenBank/DDBJ whole genome shotgun (WGS) entry which is preliminary data.</text>
</comment>
<reference evidence="1" key="1">
    <citation type="submission" date="2016-03" db="EMBL/GenBank/DDBJ databases">
        <title>Mechanisms controlling the formation of the plant cell surface in tip-growing cells are functionally conserved among land plants.</title>
        <authorList>
            <person name="Honkanen S."/>
            <person name="Jones V.A."/>
            <person name="Morieri G."/>
            <person name="Champion C."/>
            <person name="Hetherington A.J."/>
            <person name="Kelly S."/>
            <person name="Saint-Marcoux D."/>
            <person name="Proust H."/>
            <person name="Prescott H."/>
            <person name="Dolan L."/>
        </authorList>
    </citation>
    <scope>NUCLEOTIDE SEQUENCE [LARGE SCALE GENOMIC DNA]</scope>
    <source>
        <tissue evidence="1">Whole gametophyte</tissue>
    </source>
</reference>
<sequence length="123" mass="13595">MLKAGGERGVRKVLGQSTLGDKSWGKCRKAARETTTVLLNCHQVRFDRKFSLAISALPAPTIPKPIFNHCLKSTCDKLFTSYAGIQALILNVQPQHDDDPAPPNTLIAAPLFREFRLVDTPRP</sequence>
<organism evidence="1 2">
    <name type="scientific">Marchantia polymorpha subsp. ruderalis</name>
    <dbReference type="NCBI Taxonomy" id="1480154"/>
    <lineage>
        <taxon>Eukaryota</taxon>
        <taxon>Viridiplantae</taxon>
        <taxon>Streptophyta</taxon>
        <taxon>Embryophyta</taxon>
        <taxon>Marchantiophyta</taxon>
        <taxon>Marchantiopsida</taxon>
        <taxon>Marchantiidae</taxon>
        <taxon>Marchantiales</taxon>
        <taxon>Marchantiaceae</taxon>
        <taxon>Marchantia</taxon>
    </lineage>
</organism>
<dbReference type="AlphaFoldDB" id="A0A176WC96"/>
<evidence type="ECO:0000313" key="2">
    <source>
        <dbReference type="Proteomes" id="UP000077202"/>
    </source>
</evidence>
<name>A0A176WC96_MARPO</name>
<dbReference type="EMBL" id="LVLJ01001251">
    <property type="protein sequence ID" value="OAE30757.1"/>
    <property type="molecule type" value="Genomic_DNA"/>
</dbReference>
<evidence type="ECO:0000313" key="1">
    <source>
        <dbReference type="EMBL" id="OAE30757.1"/>
    </source>
</evidence>
<dbReference type="Proteomes" id="UP000077202">
    <property type="component" value="Unassembled WGS sequence"/>
</dbReference>
<protein>
    <submittedName>
        <fullName evidence="1">Uncharacterized protein</fullName>
    </submittedName>
</protein>
<gene>
    <name evidence="1" type="ORF">AXG93_2265s1160</name>
</gene>
<accession>A0A176WC96</accession>